<reference evidence="2" key="1">
    <citation type="submission" date="2015-07" db="EMBL/GenBank/DDBJ databases">
        <title>MeaNS - Measles Nucleotide Surveillance Program.</title>
        <authorList>
            <person name="Tran T."/>
            <person name="Druce J."/>
        </authorList>
    </citation>
    <scope>NUCLEOTIDE SEQUENCE</scope>
    <source>
        <strain evidence="2">UCB-OBI-ISO-001</strain>
        <tissue evidence="2">Gonad</tissue>
    </source>
</reference>
<dbReference type="KEGG" id="obi:106881122"/>
<dbReference type="EMBL" id="KQ415726">
    <property type="protein sequence ID" value="KOG00802.1"/>
    <property type="molecule type" value="Genomic_DNA"/>
</dbReference>
<gene>
    <name evidence="2" type="ORF">OCBIM_22031805mg</name>
</gene>
<organism evidence="2">
    <name type="scientific">Octopus bimaculoides</name>
    <name type="common">California two-spotted octopus</name>
    <dbReference type="NCBI Taxonomy" id="37653"/>
    <lineage>
        <taxon>Eukaryota</taxon>
        <taxon>Metazoa</taxon>
        <taxon>Spiralia</taxon>
        <taxon>Lophotrochozoa</taxon>
        <taxon>Mollusca</taxon>
        <taxon>Cephalopoda</taxon>
        <taxon>Coleoidea</taxon>
        <taxon>Octopodiformes</taxon>
        <taxon>Octopoda</taxon>
        <taxon>Incirrata</taxon>
        <taxon>Octopodidae</taxon>
        <taxon>Octopus</taxon>
    </lineage>
</organism>
<evidence type="ECO:0000313" key="2">
    <source>
        <dbReference type="EMBL" id="KOG00802.1"/>
    </source>
</evidence>
<dbReference type="OrthoDB" id="10301535at2759"/>
<feature type="transmembrane region" description="Helical" evidence="1">
    <location>
        <begin position="39"/>
        <end position="60"/>
    </location>
</feature>
<dbReference type="EMBL" id="KQ415726">
    <property type="protein sequence ID" value="KOG00803.1"/>
    <property type="molecule type" value="Genomic_DNA"/>
</dbReference>
<dbReference type="EMBL" id="KQ415726">
    <property type="protein sequence ID" value="KOG00801.1"/>
    <property type="molecule type" value="Genomic_DNA"/>
</dbReference>
<keyword evidence="1" id="KW-1133">Transmembrane helix</keyword>
<dbReference type="AlphaFoldDB" id="A0A0L8IH37"/>
<protein>
    <submittedName>
        <fullName evidence="2">Uncharacterized protein</fullName>
    </submittedName>
</protein>
<keyword evidence="1" id="KW-0812">Transmembrane</keyword>
<keyword evidence="1" id="KW-0472">Membrane</keyword>
<name>A0A0L8IH37_OCTBM</name>
<evidence type="ECO:0000256" key="1">
    <source>
        <dbReference type="SAM" id="Phobius"/>
    </source>
</evidence>
<accession>A0A0L8IH37</accession>
<proteinExistence type="predicted"/>
<sequence length="148" mass="17621">MIRQSNLTNRLLVHYNLNRSEYVSLVTDIWLKRQRSRDAIWSFLCVVFLLVLMMWGVWYYGLCNRKSKRNAHNFEDTCHYTTVNKVIQAKAKFLPMFQKKEKQHVEVTTDNSSSAETDYEDIDGSQNCLTSNKRKKKMSKTFHKKFNI</sequence>